<accession>A0A5C7FA12</accession>
<dbReference type="PROSITE" id="PS51257">
    <property type="entry name" value="PROKAR_LIPOPROTEIN"/>
    <property type="match status" value="1"/>
</dbReference>
<keyword evidence="1" id="KW-0732">Signal</keyword>
<dbReference type="EMBL" id="CP144914">
    <property type="protein sequence ID" value="WWD78755.1"/>
    <property type="molecule type" value="Genomic_DNA"/>
</dbReference>
<dbReference type="KEGG" id="ahal:FTX54_009975"/>
<keyword evidence="3" id="KW-1185">Reference proteome</keyword>
<gene>
    <name evidence="2" type="ORF">FTX54_009975</name>
</gene>
<dbReference type="OrthoDB" id="2878533at2"/>
<name>A0A5C7FA12_9BACI</name>
<dbReference type="Proteomes" id="UP000321816">
    <property type="component" value="Chromosome"/>
</dbReference>
<dbReference type="SUPFAM" id="SSF52833">
    <property type="entry name" value="Thioredoxin-like"/>
    <property type="match status" value="1"/>
</dbReference>
<feature type="signal peptide" evidence="1">
    <location>
        <begin position="1"/>
        <end position="20"/>
    </location>
</feature>
<reference evidence="2 3" key="1">
    <citation type="submission" date="2024-01" db="EMBL/GenBank/DDBJ databases">
        <title>Complete Genome Sequence of Alkalicoccus halolimnae BZ-SZ-XJ29T, a Moderately Halophilic Bacterium Isolated from a Salt Lake.</title>
        <authorList>
            <person name="Zhao B."/>
        </authorList>
    </citation>
    <scope>NUCLEOTIDE SEQUENCE [LARGE SCALE GENOMIC DNA]</scope>
    <source>
        <strain evidence="2 3">BZ-SZ-XJ29</strain>
    </source>
</reference>
<dbReference type="Gene3D" id="3.40.30.10">
    <property type="entry name" value="Glutaredoxin"/>
    <property type="match status" value="1"/>
</dbReference>
<protein>
    <recommendedName>
        <fullName evidence="4">Small peptidoglycan-associated lipoprotein</fullName>
    </recommendedName>
</protein>
<sequence length="142" mass="16440">MKIWLMTTLLISCMILFSCQNENITSDYPFLDNEDEYITILFSDIQSQQASEHPYYDALIDFQQEYPESPMSVYVADENDTELLSYYEVSTFPTMIIVENNEALVKVEGQNDYQAILDKMETTLAVNEPPSLTKPVINKHNF</sequence>
<evidence type="ECO:0000256" key="1">
    <source>
        <dbReference type="SAM" id="SignalP"/>
    </source>
</evidence>
<dbReference type="AlphaFoldDB" id="A0A5C7FA12"/>
<dbReference type="InterPro" id="IPR036249">
    <property type="entry name" value="Thioredoxin-like_sf"/>
</dbReference>
<feature type="chain" id="PRO_5044096819" description="Small peptidoglycan-associated lipoprotein" evidence="1">
    <location>
        <begin position="21"/>
        <end position="142"/>
    </location>
</feature>
<evidence type="ECO:0000313" key="3">
    <source>
        <dbReference type="Proteomes" id="UP000321816"/>
    </source>
</evidence>
<dbReference type="RefSeq" id="WP_147802449.1">
    <property type="nucleotide sequence ID" value="NZ_CP144914.1"/>
</dbReference>
<organism evidence="2 3">
    <name type="scientific">Alkalicoccus halolimnae</name>
    <dbReference type="NCBI Taxonomy" id="1667239"/>
    <lineage>
        <taxon>Bacteria</taxon>
        <taxon>Bacillati</taxon>
        <taxon>Bacillota</taxon>
        <taxon>Bacilli</taxon>
        <taxon>Bacillales</taxon>
        <taxon>Bacillaceae</taxon>
        <taxon>Alkalicoccus</taxon>
    </lineage>
</organism>
<proteinExistence type="predicted"/>
<evidence type="ECO:0008006" key="4">
    <source>
        <dbReference type="Google" id="ProtNLM"/>
    </source>
</evidence>
<evidence type="ECO:0000313" key="2">
    <source>
        <dbReference type="EMBL" id="WWD78755.1"/>
    </source>
</evidence>